<evidence type="ECO:0000256" key="3">
    <source>
        <dbReference type="ARBA" id="ARBA00022500"/>
    </source>
</evidence>
<keyword evidence="7 9" id="KW-0807">Transducer</keyword>
<dbReference type="Pfam" id="PF00672">
    <property type="entry name" value="HAMP"/>
    <property type="match status" value="1"/>
</dbReference>
<dbReference type="PROSITE" id="PS50111">
    <property type="entry name" value="CHEMOTAXIS_TRANSDUC_2"/>
    <property type="match status" value="1"/>
</dbReference>
<dbReference type="EMBL" id="JAUSTI010000006">
    <property type="protein sequence ID" value="MDQ0171158.1"/>
    <property type="molecule type" value="Genomic_DNA"/>
</dbReference>
<dbReference type="InterPro" id="IPR029151">
    <property type="entry name" value="Sensor-like_sf"/>
</dbReference>
<keyword evidence="14" id="KW-1185">Reference proteome</keyword>
<evidence type="ECO:0000259" key="12">
    <source>
        <dbReference type="PROSITE" id="PS50885"/>
    </source>
</evidence>
<dbReference type="Proteomes" id="UP001233836">
    <property type="component" value="Unassembled WGS sequence"/>
</dbReference>
<feature type="domain" description="HAMP" evidence="12">
    <location>
        <begin position="328"/>
        <end position="380"/>
    </location>
</feature>
<evidence type="ECO:0000313" key="14">
    <source>
        <dbReference type="Proteomes" id="UP001233836"/>
    </source>
</evidence>
<keyword evidence="4 10" id="KW-0812">Transmembrane</keyword>
<dbReference type="Gene3D" id="1.10.287.950">
    <property type="entry name" value="Methyl-accepting chemotaxis protein"/>
    <property type="match status" value="1"/>
</dbReference>
<evidence type="ECO:0000259" key="11">
    <source>
        <dbReference type="PROSITE" id="PS50111"/>
    </source>
</evidence>
<evidence type="ECO:0000256" key="9">
    <source>
        <dbReference type="PROSITE-ProRule" id="PRU00284"/>
    </source>
</evidence>
<sequence>MNLIAKARERMAKMSFKVKLPLMISVLVCIVLAATAVLCYKVAEGITMDKSKDEIRATSDRVGEGLFATLSMEEQSTFLITTHGIFRDLLGIRNQEGQNTEAFFADNSEMIDQANGILADNLAGMEGNSTIILLDRNGLVVASNNPEALQGDRSDRLYFQQAMEGKNIISEGVISKSLGTLGNVFAMPIYDENNQVLGILTSVVSTAFFVDQLHSIKINEAGKVIVLDRVGTVIYHSADETLISQKMADGEYQSLVDLPASDQLQQGEVSTDDKVVFYSKIPRSDWTIIVEDSYDDVKKPLNAMATKMVIVLFAAIAVSVLSGILISRLVTKPISSLTVLFRQLAGGDLTVQAQGKYSGEFKALVDSFNAMAQGNKQLISRMNHSIGVLNTSTTELDRSTQQTSASIADTTTTAVEISRAMESQANDTEAIVNKFMNVGDKIASVNEMSQEVKQKADDITDAFKNNHAVIDALIMVNDQNEAEVHNISETTLQLAESSSDIHQITGTISEIATQTKLLALNASIEAARAGEHGRGFAVVASEIRKLAEQTTSQSENISRIVTQTIEHVEQNNRSVQAIETITEQQKHSVNQTKQTFNFVTEHMNDLMDQVQAIASEIESIERDKDDVLGTAQNLSASGEQVSASVEEVTATMQEQSGMTGHLAEMVDTINGLTEQLATESAKFKTE</sequence>
<accession>A0ABT9WD13</accession>
<organism evidence="13 14">
    <name type="scientific">Paenibacillus tundrae</name>
    <dbReference type="NCBI Taxonomy" id="528187"/>
    <lineage>
        <taxon>Bacteria</taxon>
        <taxon>Bacillati</taxon>
        <taxon>Bacillota</taxon>
        <taxon>Bacilli</taxon>
        <taxon>Bacillales</taxon>
        <taxon>Paenibacillaceae</taxon>
        <taxon>Paenibacillus</taxon>
    </lineage>
</organism>
<evidence type="ECO:0000256" key="4">
    <source>
        <dbReference type="ARBA" id="ARBA00022692"/>
    </source>
</evidence>
<dbReference type="Pfam" id="PF00015">
    <property type="entry name" value="MCPsignal"/>
    <property type="match status" value="1"/>
</dbReference>
<evidence type="ECO:0000256" key="8">
    <source>
        <dbReference type="ARBA" id="ARBA00029447"/>
    </source>
</evidence>
<keyword evidence="3" id="KW-0145">Chemotaxis</keyword>
<dbReference type="SMART" id="SM00283">
    <property type="entry name" value="MA"/>
    <property type="match status" value="1"/>
</dbReference>
<dbReference type="InterPro" id="IPR003660">
    <property type="entry name" value="HAMP_dom"/>
</dbReference>
<name>A0ABT9WD13_9BACL</name>
<protein>
    <submittedName>
        <fullName evidence="13">Methyl-accepting chemotaxis protein</fullName>
    </submittedName>
</protein>
<evidence type="ECO:0000256" key="1">
    <source>
        <dbReference type="ARBA" id="ARBA00004651"/>
    </source>
</evidence>
<comment type="subcellular location">
    <subcellularLocation>
        <location evidence="1">Cell membrane</location>
        <topology evidence="1">Multi-pass membrane protein</topology>
    </subcellularLocation>
</comment>
<keyword evidence="5 10" id="KW-1133">Transmembrane helix</keyword>
<dbReference type="PANTHER" id="PTHR32089">
    <property type="entry name" value="METHYL-ACCEPTING CHEMOTAXIS PROTEIN MCPB"/>
    <property type="match status" value="1"/>
</dbReference>
<dbReference type="SUPFAM" id="SSF58104">
    <property type="entry name" value="Methyl-accepting chemotaxis protein (MCP) signaling domain"/>
    <property type="match status" value="1"/>
</dbReference>
<feature type="domain" description="Methyl-accepting transducer" evidence="11">
    <location>
        <begin position="399"/>
        <end position="649"/>
    </location>
</feature>
<dbReference type="PANTHER" id="PTHR32089:SF112">
    <property type="entry name" value="LYSOZYME-LIKE PROTEIN-RELATED"/>
    <property type="match status" value="1"/>
</dbReference>
<dbReference type="Gene3D" id="6.10.340.10">
    <property type="match status" value="1"/>
</dbReference>
<evidence type="ECO:0000256" key="2">
    <source>
        <dbReference type="ARBA" id="ARBA00022475"/>
    </source>
</evidence>
<dbReference type="CDD" id="cd06225">
    <property type="entry name" value="HAMP"/>
    <property type="match status" value="1"/>
</dbReference>
<dbReference type="SMART" id="SM00304">
    <property type="entry name" value="HAMP"/>
    <property type="match status" value="1"/>
</dbReference>
<evidence type="ECO:0000256" key="5">
    <source>
        <dbReference type="ARBA" id="ARBA00022989"/>
    </source>
</evidence>
<feature type="transmembrane region" description="Helical" evidence="10">
    <location>
        <begin position="308"/>
        <end position="326"/>
    </location>
</feature>
<dbReference type="Pfam" id="PF02743">
    <property type="entry name" value="dCache_1"/>
    <property type="match status" value="1"/>
</dbReference>
<proteinExistence type="inferred from homology"/>
<dbReference type="Gene3D" id="3.30.450.20">
    <property type="entry name" value="PAS domain"/>
    <property type="match status" value="1"/>
</dbReference>
<reference evidence="13 14" key="1">
    <citation type="submission" date="2023-07" db="EMBL/GenBank/DDBJ databases">
        <title>Sorghum-associated microbial communities from plants grown in Nebraska, USA.</title>
        <authorList>
            <person name="Schachtman D."/>
        </authorList>
    </citation>
    <scope>NUCLEOTIDE SEQUENCE [LARGE SCALE GENOMIC DNA]</scope>
    <source>
        <strain evidence="13 14">DS1314</strain>
    </source>
</reference>
<evidence type="ECO:0000256" key="10">
    <source>
        <dbReference type="SAM" id="Phobius"/>
    </source>
</evidence>
<gene>
    <name evidence="13" type="ORF">J2T19_002610</name>
</gene>
<dbReference type="CDD" id="cd12912">
    <property type="entry name" value="PDC2_MCP_like"/>
    <property type="match status" value="1"/>
</dbReference>
<dbReference type="CDD" id="cd12914">
    <property type="entry name" value="PDC1_DGC_like"/>
    <property type="match status" value="1"/>
</dbReference>
<evidence type="ECO:0000313" key="13">
    <source>
        <dbReference type="EMBL" id="MDQ0171158.1"/>
    </source>
</evidence>
<comment type="caution">
    <text evidence="13">The sequence shown here is derived from an EMBL/GenBank/DDBJ whole genome shotgun (WGS) entry which is preliminary data.</text>
</comment>
<evidence type="ECO:0000256" key="6">
    <source>
        <dbReference type="ARBA" id="ARBA00023136"/>
    </source>
</evidence>
<comment type="similarity">
    <text evidence="8">Belongs to the methyl-accepting chemotaxis (MCP) protein family.</text>
</comment>
<dbReference type="PROSITE" id="PS50885">
    <property type="entry name" value="HAMP"/>
    <property type="match status" value="1"/>
</dbReference>
<evidence type="ECO:0000256" key="7">
    <source>
        <dbReference type="ARBA" id="ARBA00023224"/>
    </source>
</evidence>
<dbReference type="SUPFAM" id="SSF103190">
    <property type="entry name" value="Sensory domain-like"/>
    <property type="match status" value="1"/>
</dbReference>
<keyword evidence="6 10" id="KW-0472">Membrane</keyword>
<dbReference type="InterPro" id="IPR004089">
    <property type="entry name" value="MCPsignal_dom"/>
</dbReference>
<keyword evidence="2" id="KW-1003">Cell membrane</keyword>
<dbReference type="InterPro" id="IPR033479">
    <property type="entry name" value="dCache_1"/>
</dbReference>